<evidence type="ECO:0000313" key="2">
    <source>
        <dbReference type="EMBL" id="KAK2652197.1"/>
    </source>
</evidence>
<dbReference type="AlphaFoldDB" id="A0AAE0CI46"/>
<dbReference type="InterPro" id="IPR003871">
    <property type="entry name" value="RFA1B/D_OB_1st"/>
</dbReference>
<reference evidence="2" key="1">
    <citation type="journal article" date="2023" name="Plant J.">
        <title>Genome sequences and population genomics provide insights into the demographic history, inbreeding, and mutation load of two 'living fossil' tree species of Dipteronia.</title>
        <authorList>
            <person name="Feng Y."/>
            <person name="Comes H.P."/>
            <person name="Chen J."/>
            <person name="Zhu S."/>
            <person name="Lu R."/>
            <person name="Zhang X."/>
            <person name="Li P."/>
            <person name="Qiu J."/>
            <person name="Olsen K.M."/>
            <person name="Qiu Y."/>
        </authorList>
    </citation>
    <scope>NUCLEOTIDE SEQUENCE</scope>
    <source>
        <strain evidence="2">KIB01</strain>
    </source>
</reference>
<feature type="domain" description="Replication protein A 70 kDa DNA-binding subunit B/D first OB fold" evidence="1">
    <location>
        <begin position="8"/>
        <end position="73"/>
    </location>
</feature>
<organism evidence="2 3">
    <name type="scientific">Dipteronia dyeriana</name>
    <dbReference type="NCBI Taxonomy" id="168575"/>
    <lineage>
        <taxon>Eukaryota</taxon>
        <taxon>Viridiplantae</taxon>
        <taxon>Streptophyta</taxon>
        <taxon>Embryophyta</taxon>
        <taxon>Tracheophyta</taxon>
        <taxon>Spermatophyta</taxon>
        <taxon>Magnoliopsida</taxon>
        <taxon>eudicotyledons</taxon>
        <taxon>Gunneridae</taxon>
        <taxon>Pentapetalae</taxon>
        <taxon>rosids</taxon>
        <taxon>malvids</taxon>
        <taxon>Sapindales</taxon>
        <taxon>Sapindaceae</taxon>
        <taxon>Hippocastanoideae</taxon>
        <taxon>Acereae</taxon>
        <taxon>Dipteronia</taxon>
    </lineage>
</organism>
<dbReference type="Proteomes" id="UP001280121">
    <property type="component" value="Unassembled WGS sequence"/>
</dbReference>
<sequence length="260" mass="29604">MQPELGDNVELVLLDENGGKIHASDRGTLWIKDQLVEDVVYEFSNFGVSLNTQIYKPIRHVYKLTFNLRTTLTLVPTSTIPMYGFSFVDFDDIINETKEVAYLVGLVGISNTKFSSQLFINAELYEKISCVTVATIKEIQSNLNWWYKGCKGRVQRFCIQIRVVVETGVASFVIFEKEVMNILKISAPDLCELHLKRDACDIRNSYVDNEQPSDDDSLKLLRSYAEVEENGNADEEGELSSTKLKLQLINIKVTKRLMVE</sequence>
<protein>
    <recommendedName>
        <fullName evidence="1">Replication protein A 70 kDa DNA-binding subunit B/D first OB fold domain-containing protein</fullName>
    </recommendedName>
</protein>
<dbReference type="EMBL" id="JANJYI010000004">
    <property type="protein sequence ID" value="KAK2652197.1"/>
    <property type="molecule type" value="Genomic_DNA"/>
</dbReference>
<accession>A0AAE0CI46</accession>
<evidence type="ECO:0000313" key="3">
    <source>
        <dbReference type="Proteomes" id="UP001280121"/>
    </source>
</evidence>
<dbReference type="InterPro" id="IPR012340">
    <property type="entry name" value="NA-bd_OB-fold"/>
</dbReference>
<name>A0AAE0CI46_9ROSI</name>
<dbReference type="PANTHER" id="PTHR47165:SF4">
    <property type="entry name" value="OS03G0429900 PROTEIN"/>
    <property type="match status" value="1"/>
</dbReference>
<dbReference type="CDD" id="cd04480">
    <property type="entry name" value="RPA1_DBD_A_like"/>
    <property type="match status" value="1"/>
</dbReference>
<comment type="caution">
    <text evidence="2">The sequence shown here is derived from an EMBL/GenBank/DDBJ whole genome shotgun (WGS) entry which is preliminary data.</text>
</comment>
<dbReference type="Gene3D" id="2.40.50.140">
    <property type="entry name" value="Nucleic acid-binding proteins"/>
    <property type="match status" value="2"/>
</dbReference>
<gene>
    <name evidence="2" type="ORF">Ddye_012053</name>
</gene>
<dbReference type="Pfam" id="PF02721">
    <property type="entry name" value="DUF223"/>
    <property type="match status" value="1"/>
</dbReference>
<keyword evidence="3" id="KW-1185">Reference proteome</keyword>
<proteinExistence type="predicted"/>
<evidence type="ECO:0000259" key="1">
    <source>
        <dbReference type="Pfam" id="PF02721"/>
    </source>
</evidence>
<dbReference type="PANTHER" id="PTHR47165">
    <property type="entry name" value="OS03G0429900 PROTEIN"/>
    <property type="match status" value="1"/>
</dbReference>
<dbReference type="SUPFAM" id="SSF50249">
    <property type="entry name" value="Nucleic acid-binding proteins"/>
    <property type="match status" value="1"/>
</dbReference>